<dbReference type="InterPro" id="IPR013747">
    <property type="entry name" value="ACP_syn_III_C"/>
</dbReference>
<keyword evidence="1" id="KW-0963">Cytoplasm</keyword>
<dbReference type="Pfam" id="PF08545">
    <property type="entry name" value="ACP_syn_III"/>
    <property type="match status" value="1"/>
</dbReference>
<feature type="domain" description="Beta-ketoacyl-[acyl-carrier-protein] synthase III C-terminal" evidence="4">
    <location>
        <begin position="243"/>
        <end position="332"/>
    </location>
</feature>
<evidence type="ECO:0000313" key="7">
    <source>
        <dbReference type="Proteomes" id="UP000318720"/>
    </source>
</evidence>
<dbReference type="InterPro" id="IPR013751">
    <property type="entry name" value="ACP_syn_III_N"/>
</dbReference>
<comment type="caution">
    <text evidence="6">The sequence shown here is derived from an EMBL/GenBank/DDBJ whole genome shotgun (WGS) entry which is preliminary data.</text>
</comment>
<evidence type="ECO:0000259" key="5">
    <source>
        <dbReference type="Pfam" id="PF08545"/>
    </source>
</evidence>
<evidence type="ECO:0000256" key="1">
    <source>
        <dbReference type="ARBA" id="ARBA00022490"/>
    </source>
</evidence>
<gene>
    <name evidence="6" type="ORF">Sipo8835_03255</name>
</gene>
<dbReference type="EMBL" id="SPAZ01000033">
    <property type="protein sequence ID" value="TQE39004.1"/>
    <property type="molecule type" value="Genomic_DNA"/>
</dbReference>
<dbReference type="Gene3D" id="3.40.47.10">
    <property type="match status" value="2"/>
</dbReference>
<dbReference type="GO" id="GO:0004315">
    <property type="term" value="F:3-oxoacyl-[acyl-carrier-protein] synthase activity"/>
    <property type="evidence" value="ECO:0007669"/>
    <property type="project" value="InterPro"/>
</dbReference>
<keyword evidence="3" id="KW-0012">Acyltransferase</keyword>
<dbReference type="InterPro" id="IPR016039">
    <property type="entry name" value="Thiolase-like"/>
</dbReference>
<evidence type="ECO:0000259" key="4">
    <source>
        <dbReference type="Pfam" id="PF08541"/>
    </source>
</evidence>
<dbReference type="AlphaFoldDB" id="A0AAE8W995"/>
<dbReference type="Pfam" id="PF08541">
    <property type="entry name" value="ACP_syn_III_C"/>
    <property type="match status" value="1"/>
</dbReference>
<name>A0AAE8W995_9ACTN</name>
<accession>A0AAE8W995</accession>
<reference evidence="6 7" key="1">
    <citation type="submission" date="2019-03" db="EMBL/GenBank/DDBJ databases">
        <title>Comparative genomic analyses of the sweetpotato soil rot pathogen, Streptomyces ipomoeae.</title>
        <authorList>
            <person name="Ruschel Soares N."/>
            <person name="Badger J.H."/>
            <person name="Huguet-Tapia J.C."/>
            <person name="Clark C.A."/>
            <person name="Pettis G.S."/>
        </authorList>
    </citation>
    <scope>NUCLEOTIDE SEQUENCE [LARGE SCALE GENOMIC DNA]</scope>
    <source>
        <strain evidence="6 7">88-35</strain>
    </source>
</reference>
<dbReference type="GO" id="GO:0006633">
    <property type="term" value="P:fatty acid biosynthetic process"/>
    <property type="evidence" value="ECO:0007669"/>
    <property type="project" value="InterPro"/>
</dbReference>
<dbReference type="SUPFAM" id="SSF53901">
    <property type="entry name" value="Thiolase-like"/>
    <property type="match status" value="1"/>
</dbReference>
<dbReference type="Proteomes" id="UP000318720">
    <property type="component" value="Unassembled WGS sequence"/>
</dbReference>
<dbReference type="GO" id="GO:0044550">
    <property type="term" value="P:secondary metabolite biosynthetic process"/>
    <property type="evidence" value="ECO:0007669"/>
    <property type="project" value="TreeGrafter"/>
</dbReference>
<evidence type="ECO:0000313" key="6">
    <source>
        <dbReference type="EMBL" id="TQE39004.1"/>
    </source>
</evidence>
<feature type="domain" description="Beta-ketoacyl-[acyl-carrier-protein] synthase III N-terminal" evidence="5">
    <location>
        <begin position="112"/>
        <end position="182"/>
    </location>
</feature>
<dbReference type="RefSeq" id="WP_009329925.1">
    <property type="nucleotide sequence ID" value="NZ_JARAVA010000116.1"/>
</dbReference>
<dbReference type="PANTHER" id="PTHR34069:SF2">
    <property type="entry name" value="BETA-KETOACYL-[ACYL-CARRIER-PROTEIN] SYNTHASE III"/>
    <property type="match status" value="1"/>
</dbReference>
<evidence type="ECO:0000256" key="2">
    <source>
        <dbReference type="ARBA" id="ARBA00022679"/>
    </source>
</evidence>
<protein>
    <submittedName>
        <fullName evidence="6">3-oxoacyl-ACP synthase</fullName>
    </submittedName>
</protein>
<sequence length="336" mass="36176">MQPVGIVDFGSYLPEKVVGPEFFHDPDAPLDPLANAPLFKVPATRHHVAPDERASDMIAKAALPLFDRLGRKPEADVLLTNVLLPDEPFMGVGAQAAHRLGIDPDWILDVHNGGCASFMYMLQLAQKIMADGSAKTALIANVQNTAGQMFAQSEVRKHPHAAVPGDGCGVALVEAGAGSPVLGVRRRSVPAYSVDLGLASPDGRKYWEPGTGQTDIWFDGAKQKEVLDRGNTLVPELVRELCAELGEEPSAIDVLVTNQPNRIFLRNWRQALKLDKERHFDTFDRFGNLYGAAVPITLDQAARAGELRDGDLVVMSGFAHAGDFAAAAAVRWTGAS</sequence>
<dbReference type="PANTHER" id="PTHR34069">
    <property type="entry name" value="3-OXOACYL-[ACYL-CARRIER-PROTEIN] SYNTHASE 3"/>
    <property type="match status" value="1"/>
</dbReference>
<keyword evidence="2" id="KW-0808">Transferase</keyword>
<proteinExistence type="predicted"/>
<evidence type="ECO:0000256" key="3">
    <source>
        <dbReference type="ARBA" id="ARBA00023315"/>
    </source>
</evidence>
<organism evidence="6 7">
    <name type="scientific">Streptomyces ipomoeae</name>
    <dbReference type="NCBI Taxonomy" id="103232"/>
    <lineage>
        <taxon>Bacteria</taxon>
        <taxon>Bacillati</taxon>
        <taxon>Actinomycetota</taxon>
        <taxon>Actinomycetes</taxon>
        <taxon>Kitasatosporales</taxon>
        <taxon>Streptomycetaceae</taxon>
        <taxon>Streptomyces</taxon>
    </lineage>
</organism>